<name>A0A8J2JP86_9HEXA</name>
<dbReference type="Pfam" id="PF00135">
    <property type="entry name" value="COesterase"/>
    <property type="match status" value="2"/>
</dbReference>
<evidence type="ECO:0000256" key="2">
    <source>
        <dbReference type="ARBA" id="ARBA00023180"/>
    </source>
</evidence>
<gene>
    <name evidence="5" type="ORF">AFUS01_LOCUS13389</name>
</gene>
<feature type="domain" description="Carboxylesterase type B" evidence="4">
    <location>
        <begin position="136"/>
        <end position="483"/>
    </location>
</feature>
<comment type="similarity">
    <text evidence="3">Belongs to the type-B carboxylesterase/lipase family.</text>
</comment>
<keyword evidence="2" id="KW-0325">Glycoprotein</keyword>
<keyword evidence="1" id="KW-0719">Serine esterase</keyword>
<dbReference type="EMBL" id="CAJVCH010108957">
    <property type="protein sequence ID" value="CAG7724357.1"/>
    <property type="molecule type" value="Genomic_DNA"/>
</dbReference>
<keyword evidence="3" id="KW-0378">Hydrolase</keyword>
<evidence type="ECO:0000313" key="6">
    <source>
        <dbReference type="Proteomes" id="UP000708208"/>
    </source>
</evidence>
<dbReference type="InterPro" id="IPR019826">
    <property type="entry name" value="Carboxylesterase_B_AS"/>
</dbReference>
<dbReference type="InterPro" id="IPR050309">
    <property type="entry name" value="Type-B_Carboxylest/Lipase"/>
</dbReference>
<dbReference type="AlphaFoldDB" id="A0A8J2JP86"/>
<dbReference type="EC" id="3.1.1.-" evidence="3"/>
<feature type="domain" description="Carboxylesterase type B" evidence="4">
    <location>
        <begin position="30"/>
        <end position="123"/>
    </location>
</feature>
<dbReference type="Proteomes" id="UP000708208">
    <property type="component" value="Unassembled WGS sequence"/>
</dbReference>
<dbReference type="InterPro" id="IPR002018">
    <property type="entry name" value="CarbesteraseB"/>
</dbReference>
<dbReference type="PANTHER" id="PTHR11559">
    <property type="entry name" value="CARBOXYLESTERASE"/>
    <property type="match status" value="1"/>
</dbReference>
<proteinExistence type="inferred from homology"/>
<keyword evidence="6" id="KW-1185">Reference proteome</keyword>
<sequence length="484" mass="54251">MIGKVGGISVLVIALALYFRSNDVKIRDGKVLTTGSGEVKGSILTSRDGRDYYAWHQIPYAKPPVGSLRFADPLPTDSWSTVIDGREEGPKCAQVNFLRYESADIFGSEDCLHVNVFAPKQLHDEIIQGKKPKQPYRLDILGFLTTGDKIARGNQGLKDQSMALQWIKKNIEHFGGDPNQITILGTSAGGASVHQQILSPLSKGLFQKAYSQSGAASNTWGLITLERSLEKTKETAATFDCPVNDNQQLVDCLRNVELETLLMPRLLPLQGKYGLLNPHMYGEGFEPIVEAVKDEKTFLGEHPLKIVSDGRAHRVPYLIGHTTHEGLYSTAVLMQDSKNLDKFESEIVPAVKTIFAIENQNVEEIARKIQKIYVPDESGINFAERAMQYFYLQNNTDIPDFHEIFVAVSWKRPFWLDAGWALLKSFLKDKILGIPPKYYGINHAADALFFFPAKELSMEISKDDKLYQYSKDFVNLAVQFAKDE</sequence>
<protein>
    <recommendedName>
        <fullName evidence="3">Carboxylic ester hydrolase</fullName>
        <ecNumber evidence="3">3.1.1.-</ecNumber>
    </recommendedName>
</protein>
<reference evidence="5" key="1">
    <citation type="submission" date="2021-06" db="EMBL/GenBank/DDBJ databases">
        <authorList>
            <person name="Hodson N. C."/>
            <person name="Mongue J. A."/>
            <person name="Jaron S. K."/>
        </authorList>
    </citation>
    <scope>NUCLEOTIDE SEQUENCE</scope>
</reference>
<evidence type="ECO:0000256" key="3">
    <source>
        <dbReference type="RuleBase" id="RU361235"/>
    </source>
</evidence>
<organism evidence="5 6">
    <name type="scientific">Allacma fusca</name>
    <dbReference type="NCBI Taxonomy" id="39272"/>
    <lineage>
        <taxon>Eukaryota</taxon>
        <taxon>Metazoa</taxon>
        <taxon>Ecdysozoa</taxon>
        <taxon>Arthropoda</taxon>
        <taxon>Hexapoda</taxon>
        <taxon>Collembola</taxon>
        <taxon>Symphypleona</taxon>
        <taxon>Sminthuridae</taxon>
        <taxon>Allacma</taxon>
    </lineage>
</organism>
<evidence type="ECO:0000256" key="1">
    <source>
        <dbReference type="ARBA" id="ARBA00022487"/>
    </source>
</evidence>
<dbReference type="GO" id="GO:0052689">
    <property type="term" value="F:carboxylic ester hydrolase activity"/>
    <property type="evidence" value="ECO:0007669"/>
    <property type="project" value="UniProtKB-KW"/>
</dbReference>
<comment type="caution">
    <text evidence="5">The sequence shown here is derived from an EMBL/GenBank/DDBJ whole genome shotgun (WGS) entry which is preliminary data.</text>
</comment>
<accession>A0A8J2JP86</accession>
<evidence type="ECO:0000313" key="5">
    <source>
        <dbReference type="EMBL" id="CAG7724357.1"/>
    </source>
</evidence>
<dbReference type="PROSITE" id="PS00122">
    <property type="entry name" value="CARBOXYLESTERASE_B_1"/>
    <property type="match status" value="1"/>
</dbReference>
<evidence type="ECO:0000259" key="4">
    <source>
        <dbReference type="Pfam" id="PF00135"/>
    </source>
</evidence>